<organism evidence="2 3">
    <name type="scientific">Aequorivita iocasae</name>
    <dbReference type="NCBI Taxonomy" id="2803865"/>
    <lineage>
        <taxon>Bacteria</taxon>
        <taxon>Pseudomonadati</taxon>
        <taxon>Bacteroidota</taxon>
        <taxon>Flavobacteriia</taxon>
        <taxon>Flavobacteriales</taxon>
        <taxon>Flavobacteriaceae</taxon>
        <taxon>Aequorivita</taxon>
    </lineage>
</organism>
<feature type="signal peptide" evidence="1">
    <location>
        <begin position="1"/>
        <end position="19"/>
    </location>
</feature>
<proteinExistence type="predicted"/>
<dbReference type="RefSeq" id="WP_202337402.1">
    <property type="nucleotide sequence ID" value="NZ_CP068439.1"/>
</dbReference>
<gene>
    <name evidence="2" type="ORF">JK629_04335</name>
</gene>
<dbReference type="EMBL" id="CP068439">
    <property type="protein sequence ID" value="QQX77506.1"/>
    <property type="molecule type" value="Genomic_DNA"/>
</dbReference>
<dbReference type="PROSITE" id="PS51257">
    <property type="entry name" value="PROKAR_LIPOPROTEIN"/>
    <property type="match status" value="1"/>
</dbReference>
<feature type="chain" id="PRO_5046955923" description="Lipoprotein" evidence="1">
    <location>
        <begin position="20"/>
        <end position="150"/>
    </location>
</feature>
<keyword evidence="1" id="KW-0732">Signal</keyword>
<name>A0ABX7DV42_9FLAO</name>
<evidence type="ECO:0008006" key="4">
    <source>
        <dbReference type="Google" id="ProtNLM"/>
    </source>
</evidence>
<keyword evidence="3" id="KW-1185">Reference proteome</keyword>
<dbReference type="Proteomes" id="UP000629420">
    <property type="component" value="Chromosome"/>
</dbReference>
<protein>
    <recommendedName>
        <fullName evidence="4">Lipoprotein</fullName>
    </recommendedName>
</protein>
<evidence type="ECO:0000313" key="3">
    <source>
        <dbReference type="Proteomes" id="UP000629420"/>
    </source>
</evidence>
<accession>A0ABX7DV42</accession>
<reference evidence="2 3" key="1">
    <citation type="submission" date="2021-01" db="EMBL/GenBank/DDBJ databases">
        <title>Aequorivita sp. strain KX20305, a bacterium isolated from the sediment collected at a cold seep field in South China Sea.</title>
        <authorList>
            <person name="Zhang H."/>
            <person name="Li C."/>
        </authorList>
    </citation>
    <scope>NUCLEOTIDE SEQUENCE [LARGE SCALE GENOMIC DNA]</scope>
    <source>
        <strain evidence="2 3">KX20305</strain>
    </source>
</reference>
<evidence type="ECO:0000313" key="2">
    <source>
        <dbReference type="EMBL" id="QQX77506.1"/>
    </source>
</evidence>
<evidence type="ECO:0000256" key="1">
    <source>
        <dbReference type="SAM" id="SignalP"/>
    </source>
</evidence>
<sequence>MRRILFLLLIFMISCNSNENTKNQKETILLNKTKKFEYNLFDYKSEFELVISEFYLNHQAVGNAVGYNLFIGKTSNPLLPENLSVLSFSEENIKLSLGDTIRFIPNKKQHNEISGYPLIYYSKDSMIDGKMENYILGSENKAIWADPISD</sequence>